<reference evidence="1 2" key="1">
    <citation type="submission" date="2021-03" db="EMBL/GenBank/DDBJ databases">
        <title>Five novel Rahnella species.</title>
        <authorList>
            <person name="Brady C."/>
            <person name="Asselin J."/>
            <person name="Beer S."/>
            <person name="Bruberg M.B."/>
            <person name="Crampton B."/>
            <person name="Venter S."/>
            <person name="Arnold D."/>
            <person name="Denman S."/>
        </authorList>
    </citation>
    <scope>NUCLEOTIDE SEQUENCE [LARGE SCALE GENOMIC DNA]</scope>
    <source>
        <strain evidence="1 2">FRB 231</strain>
    </source>
</reference>
<accession>A0ABS6L9D3</accession>
<evidence type="ECO:0000313" key="2">
    <source>
        <dbReference type="Proteomes" id="UP000739284"/>
    </source>
</evidence>
<organism evidence="1 2">
    <name type="scientific">Rahnella ecdela</name>
    <dbReference type="NCBI Taxonomy" id="2816250"/>
    <lineage>
        <taxon>Bacteria</taxon>
        <taxon>Pseudomonadati</taxon>
        <taxon>Pseudomonadota</taxon>
        <taxon>Gammaproteobacteria</taxon>
        <taxon>Enterobacterales</taxon>
        <taxon>Yersiniaceae</taxon>
        <taxon>Rahnella</taxon>
    </lineage>
</organism>
<comment type="caution">
    <text evidence="1">The sequence shown here is derived from an EMBL/GenBank/DDBJ whole genome shotgun (WGS) entry which is preliminary data.</text>
</comment>
<name>A0ABS6L9D3_9GAMM</name>
<dbReference type="Proteomes" id="UP000739284">
    <property type="component" value="Unassembled WGS sequence"/>
</dbReference>
<keyword evidence="2" id="KW-1185">Reference proteome</keyword>
<proteinExistence type="predicted"/>
<gene>
    <name evidence="1" type="ORF">J1784_00435</name>
</gene>
<protein>
    <submittedName>
        <fullName evidence="1">Uncharacterized protein</fullName>
    </submittedName>
</protein>
<evidence type="ECO:0000313" key="1">
    <source>
        <dbReference type="EMBL" id="MBU9843535.1"/>
    </source>
</evidence>
<dbReference type="EMBL" id="JAFMOY010000079">
    <property type="protein sequence ID" value="MBU9843535.1"/>
    <property type="molecule type" value="Genomic_DNA"/>
</dbReference>
<sequence length="61" mass="6674">MQVESTGTANYWVECSLCTAQGAVVAAENEEDIIDDVTALKIHTAVFNEAVASWNPRFDKN</sequence>